<feature type="region of interest" description="Disordered" evidence="1">
    <location>
        <begin position="221"/>
        <end position="270"/>
    </location>
</feature>
<dbReference type="Proteomes" id="UP001148786">
    <property type="component" value="Unassembled WGS sequence"/>
</dbReference>
<accession>A0A9W8K0L7</accession>
<dbReference type="GO" id="GO:0003677">
    <property type="term" value="F:DNA binding"/>
    <property type="evidence" value="ECO:0007669"/>
    <property type="project" value="TreeGrafter"/>
</dbReference>
<evidence type="ECO:0000313" key="3">
    <source>
        <dbReference type="Proteomes" id="UP001148786"/>
    </source>
</evidence>
<proteinExistence type="predicted"/>
<name>A0A9W8K0L7_9AGAR</name>
<sequence>MQQPTCSNMRIRSTADAHKIFAAIQQNILSMVTRRLDADERLALRSGCIYAWEEQRPTQRDNRPRNRTLHRGQALVALAASGMNTSAERQPPRDWDPLVKQTYSVWVDTEKGRRKWHLTAYFTQATIDQLGTVDDDMRLRNVIVADGMFKSTRVGKSRHRTEDHNRPDVARAASSVTRTYAPFPTPYQYQAHNGSPSMAPVLMHEPYQSTHAAERLQSPAYEQTPSPVSPQIQGQQYLSNQPNYPSTNPSPYDLSGPVAPTIPASQHAPPRQPRLLLACPVLLLLLVEQPISAILQPDRAATQCQPL</sequence>
<feature type="region of interest" description="Disordered" evidence="1">
    <location>
        <begin position="154"/>
        <end position="173"/>
    </location>
</feature>
<dbReference type="PANTHER" id="PTHR28027">
    <property type="entry name" value="TRANSCRIPTIONAL REGULATOR MIT1"/>
    <property type="match status" value="1"/>
</dbReference>
<dbReference type="EMBL" id="JANKHO010000511">
    <property type="protein sequence ID" value="KAJ3509028.1"/>
    <property type="molecule type" value="Genomic_DNA"/>
</dbReference>
<comment type="caution">
    <text evidence="2">The sequence shown here is derived from an EMBL/GenBank/DDBJ whole genome shotgun (WGS) entry which is preliminary data.</text>
</comment>
<dbReference type="InterPro" id="IPR018608">
    <property type="entry name" value="Gti1/Pac2"/>
</dbReference>
<organism evidence="2 3">
    <name type="scientific">Agrocybe chaxingu</name>
    <dbReference type="NCBI Taxonomy" id="84603"/>
    <lineage>
        <taxon>Eukaryota</taxon>
        <taxon>Fungi</taxon>
        <taxon>Dikarya</taxon>
        <taxon>Basidiomycota</taxon>
        <taxon>Agaricomycotina</taxon>
        <taxon>Agaricomycetes</taxon>
        <taxon>Agaricomycetidae</taxon>
        <taxon>Agaricales</taxon>
        <taxon>Agaricineae</taxon>
        <taxon>Strophariaceae</taxon>
        <taxon>Agrocybe</taxon>
    </lineage>
</organism>
<evidence type="ECO:0000313" key="2">
    <source>
        <dbReference type="EMBL" id="KAJ3509028.1"/>
    </source>
</evidence>
<feature type="compositionally biased region" description="Polar residues" evidence="1">
    <location>
        <begin position="221"/>
        <end position="250"/>
    </location>
</feature>
<gene>
    <name evidence="2" type="ORF">NLJ89_g5440</name>
</gene>
<evidence type="ECO:0000256" key="1">
    <source>
        <dbReference type="SAM" id="MobiDB-lite"/>
    </source>
</evidence>
<dbReference type="PANTHER" id="PTHR28027:SF2">
    <property type="entry name" value="TRANSCRIPTIONAL REGULATOR MIT1"/>
    <property type="match status" value="1"/>
</dbReference>
<feature type="compositionally biased region" description="Basic and acidic residues" evidence="1">
    <location>
        <begin position="160"/>
        <end position="169"/>
    </location>
</feature>
<dbReference type="OrthoDB" id="5572844at2759"/>
<dbReference type="AlphaFoldDB" id="A0A9W8K0L7"/>
<reference evidence="2" key="1">
    <citation type="submission" date="2022-07" db="EMBL/GenBank/DDBJ databases">
        <title>Genome Sequence of Agrocybe chaxingu.</title>
        <authorList>
            <person name="Buettner E."/>
        </authorList>
    </citation>
    <scope>NUCLEOTIDE SEQUENCE</scope>
    <source>
        <strain evidence="2">MP-N11</strain>
    </source>
</reference>
<dbReference type="Pfam" id="PF09729">
    <property type="entry name" value="Gti1_Pac2"/>
    <property type="match status" value="1"/>
</dbReference>
<keyword evidence="3" id="KW-1185">Reference proteome</keyword>
<protein>
    <submittedName>
        <fullName evidence="2">Uncharacterized protein</fullName>
    </submittedName>
</protein>